<sequence length="92" mass="9574">MPTQVRCRCQGNAECKLCLGKTFYAYQPGPRGWMPFTCPTCEGGGVLPSGGAPVRTCFTCAGAGTVDPASPPYAPGLRGALRIGWKIFFGGG</sequence>
<dbReference type="AlphaFoldDB" id="A0A6P2CWV3"/>
<accession>A0A6P2CWV3</accession>
<reference evidence="1 2" key="1">
    <citation type="submission" date="2019-05" db="EMBL/GenBank/DDBJ databases">
        <authorList>
            <consortium name="Science for Life Laboratories"/>
        </authorList>
    </citation>
    <scope>NUCLEOTIDE SEQUENCE [LARGE SCALE GENOMIC DNA]</scope>
    <source>
        <strain evidence="1">Soil9</strain>
    </source>
</reference>
<keyword evidence="2" id="KW-1185">Reference proteome</keyword>
<protein>
    <submittedName>
        <fullName evidence="1">Uncharacterized protein</fullName>
    </submittedName>
</protein>
<evidence type="ECO:0000313" key="2">
    <source>
        <dbReference type="Proteomes" id="UP000464178"/>
    </source>
</evidence>
<dbReference type="KEGG" id="gms:SOIL9_61320"/>
<dbReference type="RefSeq" id="WP_162666556.1">
    <property type="nucleotide sequence ID" value="NZ_LR593886.1"/>
</dbReference>
<gene>
    <name evidence="1" type="ORF">SOIL9_61320</name>
</gene>
<organism evidence="1 2">
    <name type="scientific">Gemmata massiliana</name>
    <dbReference type="NCBI Taxonomy" id="1210884"/>
    <lineage>
        <taxon>Bacteria</taxon>
        <taxon>Pseudomonadati</taxon>
        <taxon>Planctomycetota</taxon>
        <taxon>Planctomycetia</taxon>
        <taxon>Gemmatales</taxon>
        <taxon>Gemmataceae</taxon>
        <taxon>Gemmata</taxon>
    </lineage>
</organism>
<proteinExistence type="predicted"/>
<dbReference type="Proteomes" id="UP000464178">
    <property type="component" value="Chromosome"/>
</dbReference>
<evidence type="ECO:0000313" key="1">
    <source>
        <dbReference type="EMBL" id="VTR91582.1"/>
    </source>
</evidence>
<dbReference type="EMBL" id="LR593886">
    <property type="protein sequence ID" value="VTR91582.1"/>
    <property type="molecule type" value="Genomic_DNA"/>
</dbReference>
<name>A0A6P2CWV3_9BACT</name>